<dbReference type="Pfam" id="PF07699">
    <property type="entry name" value="Ephrin_rec_like"/>
    <property type="match status" value="1"/>
</dbReference>
<feature type="region of interest" description="Disordered" evidence="1">
    <location>
        <begin position="1125"/>
        <end position="1163"/>
    </location>
</feature>
<keyword evidence="2" id="KW-0812">Transmembrane</keyword>
<dbReference type="InterPro" id="IPR009030">
    <property type="entry name" value="Growth_fac_rcpt_cys_sf"/>
</dbReference>
<evidence type="ECO:0000313" key="6">
    <source>
        <dbReference type="EMBL" id="CAL4771664.1"/>
    </source>
</evidence>
<comment type="caution">
    <text evidence="5">The sequence shown here is derived from an EMBL/GenBank/DDBJ whole genome shotgun (WGS) entry which is preliminary data.</text>
</comment>
<reference evidence="5" key="1">
    <citation type="submission" date="2022-10" db="EMBL/GenBank/DDBJ databases">
        <authorList>
            <person name="Chen Y."/>
            <person name="Dougan E. K."/>
            <person name="Chan C."/>
            <person name="Rhodes N."/>
            <person name="Thang M."/>
        </authorList>
    </citation>
    <scope>NUCLEOTIDE SEQUENCE</scope>
</reference>
<evidence type="ECO:0000256" key="1">
    <source>
        <dbReference type="SAM" id="MobiDB-lite"/>
    </source>
</evidence>
<accession>A0A9P1FS04</accession>
<keyword evidence="2" id="KW-0472">Membrane</keyword>
<feature type="transmembrane region" description="Helical" evidence="2">
    <location>
        <begin position="901"/>
        <end position="921"/>
    </location>
</feature>
<dbReference type="EMBL" id="CAMXCT020000881">
    <property type="protein sequence ID" value="CAL1137727.1"/>
    <property type="molecule type" value="Genomic_DNA"/>
</dbReference>
<evidence type="ECO:0000256" key="3">
    <source>
        <dbReference type="SAM" id="SignalP"/>
    </source>
</evidence>
<keyword evidence="7" id="KW-1185">Reference proteome</keyword>
<feature type="transmembrane region" description="Helical" evidence="2">
    <location>
        <begin position="853"/>
        <end position="877"/>
    </location>
</feature>
<evidence type="ECO:0000313" key="7">
    <source>
        <dbReference type="Proteomes" id="UP001152797"/>
    </source>
</evidence>
<dbReference type="SUPFAM" id="SSF53850">
    <property type="entry name" value="Periplasmic binding protein-like II"/>
    <property type="match status" value="1"/>
</dbReference>
<gene>
    <name evidence="5" type="ORF">C1SCF055_LOCUS11894</name>
</gene>
<feature type="transmembrane region" description="Helical" evidence="2">
    <location>
        <begin position="710"/>
        <end position="729"/>
    </location>
</feature>
<feature type="transmembrane region" description="Helical" evidence="2">
    <location>
        <begin position="953"/>
        <end position="977"/>
    </location>
</feature>
<protein>
    <recommendedName>
        <fullName evidence="4">Tyrosine-protein kinase ephrin type A/B receptor-like domain-containing protein</fullName>
    </recommendedName>
</protein>
<feature type="signal peptide" evidence="3">
    <location>
        <begin position="1"/>
        <end position="18"/>
    </location>
</feature>
<dbReference type="AlphaFoldDB" id="A0A9P1FS04"/>
<proteinExistence type="predicted"/>
<feature type="transmembrane region" description="Helical" evidence="2">
    <location>
        <begin position="989"/>
        <end position="1015"/>
    </location>
</feature>
<name>A0A9P1FS04_9DINO</name>
<organism evidence="5">
    <name type="scientific">Cladocopium goreaui</name>
    <dbReference type="NCBI Taxonomy" id="2562237"/>
    <lineage>
        <taxon>Eukaryota</taxon>
        <taxon>Sar</taxon>
        <taxon>Alveolata</taxon>
        <taxon>Dinophyceae</taxon>
        <taxon>Suessiales</taxon>
        <taxon>Symbiodiniaceae</taxon>
        <taxon>Cladocopium</taxon>
    </lineage>
</organism>
<dbReference type="EMBL" id="CAMXCT030000881">
    <property type="protein sequence ID" value="CAL4771664.1"/>
    <property type="molecule type" value="Genomic_DNA"/>
</dbReference>
<feature type="transmembrane region" description="Helical" evidence="2">
    <location>
        <begin position="639"/>
        <end position="659"/>
    </location>
</feature>
<feature type="transmembrane region" description="Helical" evidence="2">
    <location>
        <begin position="735"/>
        <end position="755"/>
    </location>
</feature>
<dbReference type="PANTHER" id="PTHR11319">
    <property type="entry name" value="G PROTEIN-COUPLED RECEPTOR-RELATED"/>
    <property type="match status" value="1"/>
</dbReference>
<feature type="chain" id="PRO_5043272176" description="Tyrosine-protein kinase ephrin type A/B receptor-like domain-containing protein" evidence="3">
    <location>
        <begin position="19"/>
        <end position="1199"/>
    </location>
</feature>
<feature type="transmembrane region" description="Helical" evidence="2">
    <location>
        <begin position="928"/>
        <end position="947"/>
    </location>
</feature>
<feature type="domain" description="Tyrosine-protein kinase ephrin type A/B receptor-like" evidence="4">
    <location>
        <begin position="493"/>
        <end position="531"/>
    </location>
</feature>
<evidence type="ECO:0000313" key="5">
    <source>
        <dbReference type="EMBL" id="CAI3984352.1"/>
    </source>
</evidence>
<keyword evidence="2" id="KW-1133">Transmembrane helix</keyword>
<reference evidence="6 7" key="2">
    <citation type="submission" date="2024-05" db="EMBL/GenBank/DDBJ databases">
        <authorList>
            <person name="Chen Y."/>
            <person name="Shah S."/>
            <person name="Dougan E. K."/>
            <person name="Thang M."/>
            <person name="Chan C."/>
        </authorList>
    </citation>
    <scope>NUCLEOTIDE SEQUENCE [LARGE SCALE GENOMIC DNA]</scope>
</reference>
<dbReference type="PANTHER" id="PTHR11319:SF35">
    <property type="entry name" value="OUTER MEMBRANE PROTEIN PMPC-RELATED"/>
    <property type="match status" value="1"/>
</dbReference>
<sequence length="1199" mass="129386">MRVLHVAVPFLCLSSGAATCLDDAIPPSERKNLTNVEGESYPLGIWIGNWASGRLSAAMVQILIEELMGFHVRTAEGSGTAMQMYAMTGCETPTNPQDRGCGPQAPKQTYFHVGMEGWTKPYWQTWAKIQRDFPATAPVNLGHIGYDGDGGQFVAFNVVRRAFETEGLLLDFYGSYHASWHTPGAYFDKITAVNVSDLTPCNENPWLSDQETLQIYVQATGDYDGVEEVNGELRGKCFSGYFWFPPACRVDTSNCVLFLTSAGYEMWVMMQRATIYNMPVAPVDVKDWERFASLPQQISCLFYAWEPDPTFLGLQAKMLMFPRYNRSDWEQGFASTAAQGVRLEKYASHDLQIIAPTVRELLSAFSISFDVVNQLLAVQKAQGSSAMDVACSWVQRNRDIWEKWLPDTTACFPQFGLFDKVTEIFKDDREGDTSNLICKACGSGSFSASLRDGKGLTYVCRPCAPGYAQPSGASTACEPCPVGEYQEEPGASSCKRCAFGQYQNATGQSQCRKCPAERTTLGLGSESLAECVCKAGSIEEDGQCVPCGIGLSCPVASKVAGLTAHLPASSADFDRPFIEHGYNSDADAPLTIYRCREHCPGGAPGTCSAGRIGVTCAECPAGSFAWGDGTCSACAEGNISLWMISGGVVLLLCVFPAYARLTGPYSPKIGATGVAWSLLGLTVEIAQNLQVVSTAPTSWPPLMVRITSSVSGLSSSLSGLGGFACIGHAGVVMMYAGQVLIFPAVIGIVLLTFGLTKLFPFVRQACSCAGATRMMACCGRLARICRIPLLPERAYTWTWYGTACLTGKFCQLTFPTMANVGLSPMMCYSHPGGQKYSLMKYSNTFCGTSDQVVMVWAGAGLLTLTFSFLALCIWIGLRAPALSVQGQGAAKFLFADFRPDVSWFGLVMLARGLLLSLPSVVVPDSPNVQLVLMHSVILVSMVFQAYFQPWKSSALNLVDTISQSLLLTLLGIGLGGLGHSESAVRILHLLGAVFCIALLVALGLAFVVLTLAIAVDKIWGYYALGQQIASLGAAPDSAFLVYLLQELTGSMQKKALQRESLVAAMDQFGTHDARMILMSLTILEMELGLSAPSESLDPARDAAFPVARVGSSTIAKRRASCETVVQRSRRSSTHNESISLAEDLVDGEQSATSNGSKPHLAADVPPEVLHLHLRNLKTVLEQNGEQQLQDIKYLVSVDT</sequence>
<dbReference type="SMART" id="SM01411">
    <property type="entry name" value="Ephrin_rec_like"/>
    <property type="match status" value="3"/>
</dbReference>
<dbReference type="InterPro" id="IPR011641">
    <property type="entry name" value="Tyr-kin_ephrin_A/B_rcpt-like"/>
</dbReference>
<dbReference type="SUPFAM" id="SSF57184">
    <property type="entry name" value="Growth factor receptor domain"/>
    <property type="match status" value="1"/>
</dbReference>
<dbReference type="Gene3D" id="2.10.50.10">
    <property type="entry name" value="Tumor Necrosis Factor Receptor, subunit A, domain 2"/>
    <property type="match status" value="1"/>
</dbReference>
<dbReference type="Proteomes" id="UP001152797">
    <property type="component" value="Unassembled WGS sequence"/>
</dbReference>
<evidence type="ECO:0000259" key="4">
    <source>
        <dbReference type="Pfam" id="PF07699"/>
    </source>
</evidence>
<dbReference type="OrthoDB" id="439917at2759"/>
<evidence type="ECO:0000256" key="2">
    <source>
        <dbReference type="SAM" id="Phobius"/>
    </source>
</evidence>
<keyword evidence="3" id="KW-0732">Signal</keyword>
<dbReference type="EMBL" id="CAMXCT010000881">
    <property type="protein sequence ID" value="CAI3984352.1"/>
    <property type="molecule type" value="Genomic_DNA"/>
</dbReference>